<protein>
    <submittedName>
        <fullName evidence="6">TetR family transcriptional regulator</fullName>
    </submittedName>
</protein>
<evidence type="ECO:0000256" key="4">
    <source>
        <dbReference type="ARBA" id="ARBA00023163"/>
    </source>
</evidence>
<dbReference type="GO" id="GO:0003700">
    <property type="term" value="F:DNA-binding transcription factor activity"/>
    <property type="evidence" value="ECO:0007669"/>
    <property type="project" value="TreeGrafter"/>
</dbReference>
<dbReference type="GO" id="GO:0000976">
    <property type="term" value="F:transcription cis-regulatory region binding"/>
    <property type="evidence" value="ECO:0007669"/>
    <property type="project" value="TreeGrafter"/>
</dbReference>
<dbReference type="InterPro" id="IPR001647">
    <property type="entry name" value="HTH_TetR"/>
</dbReference>
<gene>
    <name evidence="6" type="ORF">C7450_101918</name>
</gene>
<sequence length="218" mass="24649">MSSEATGPKPPAAIDRMSGELRKADLQDAATQLFSERGYDGSSLQEIADRIGILKGSVYYYYQSKEDLLFDIVKAIHDEHLENVRMLAARAGDPMQRLHAVLVGHAIFVCENLVKTTVFLRELERLPAERQAEILRPDHAYQRVFRDLITEARDAGLVAAEVSPKLASLWILGSLNWLHRWYRPHVTSGPEQVAEQFADQLTRGIKPSVLWERQARSS</sequence>
<dbReference type="InterPro" id="IPR041490">
    <property type="entry name" value="KstR2_TetR_C"/>
</dbReference>
<organism evidence="6 7">
    <name type="scientific">Chelatococcus asaccharovorans</name>
    <dbReference type="NCBI Taxonomy" id="28210"/>
    <lineage>
        <taxon>Bacteria</taxon>
        <taxon>Pseudomonadati</taxon>
        <taxon>Pseudomonadota</taxon>
        <taxon>Alphaproteobacteria</taxon>
        <taxon>Hyphomicrobiales</taxon>
        <taxon>Chelatococcaceae</taxon>
        <taxon>Chelatococcus</taxon>
    </lineage>
</organism>
<keyword evidence="3 5" id="KW-0238">DNA-binding</keyword>
<name>A0A2V3UIF4_9HYPH</name>
<keyword evidence="2" id="KW-0805">Transcription regulation</keyword>
<dbReference type="Gene3D" id="1.10.357.10">
    <property type="entry name" value="Tetracycline Repressor, domain 2"/>
    <property type="match status" value="1"/>
</dbReference>
<comment type="caution">
    <text evidence="6">The sequence shown here is derived from an EMBL/GenBank/DDBJ whole genome shotgun (WGS) entry which is preliminary data.</text>
</comment>
<proteinExistence type="predicted"/>
<dbReference type="OrthoDB" id="9779746at2"/>
<dbReference type="PRINTS" id="PR00455">
    <property type="entry name" value="HTHTETR"/>
</dbReference>
<reference evidence="6 7" key="1">
    <citation type="submission" date="2018-05" db="EMBL/GenBank/DDBJ databases">
        <title>Genomic Encyclopedia of Type Strains, Phase IV (KMG-IV): sequencing the most valuable type-strain genomes for metagenomic binning, comparative biology and taxonomic classification.</title>
        <authorList>
            <person name="Goeker M."/>
        </authorList>
    </citation>
    <scope>NUCLEOTIDE SEQUENCE [LARGE SCALE GENOMIC DNA]</scope>
    <source>
        <strain evidence="6 7">DSM 6462</strain>
    </source>
</reference>
<dbReference type="InterPro" id="IPR050109">
    <property type="entry name" value="HTH-type_TetR-like_transc_reg"/>
</dbReference>
<evidence type="ECO:0000256" key="5">
    <source>
        <dbReference type="PROSITE-ProRule" id="PRU00335"/>
    </source>
</evidence>
<dbReference type="PANTHER" id="PTHR30055:SF175">
    <property type="entry name" value="HTH-TYPE TRANSCRIPTIONAL REPRESSOR KSTR2"/>
    <property type="match status" value="1"/>
</dbReference>
<accession>A0A2V3UIF4</accession>
<dbReference type="InterPro" id="IPR036271">
    <property type="entry name" value="Tet_transcr_reg_TetR-rel_C_sf"/>
</dbReference>
<feature type="DNA-binding region" description="H-T-H motif" evidence="5">
    <location>
        <begin position="43"/>
        <end position="62"/>
    </location>
</feature>
<keyword evidence="7" id="KW-1185">Reference proteome</keyword>
<dbReference type="InterPro" id="IPR009057">
    <property type="entry name" value="Homeodomain-like_sf"/>
</dbReference>
<evidence type="ECO:0000256" key="3">
    <source>
        <dbReference type="ARBA" id="ARBA00023125"/>
    </source>
</evidence>
<dbReference type="SUPFAM" id="SSF46689">
    <property type="entry name" value="Homeodomain-like"/>
    <property type="match status" value="1"/>
</dbReference>
<dbReference type="Proteomes" id="UP000248021">
    <property type="component" value="Unassembled WGS sequence"/>
</dbReference>
<evidence type="ECO:0000313" key="6">
    <source>
        <dbReference type="EMBL" id="PXW65155.1"/>
    </source>
</evidence>
<dbReference type="Gene3D" id="1.10.10.60">
    <property type="entry name" value="Homeodomain-like"/>
    <property type="match status" value="1"/>
</dbReference>
<dbReference type="Pfam" id="PF00440">
    <property type="entry name" value="TetR_N"/>
    <property type="match status" value="1"/>
</dbReference>
<keyword evidence="1" id="KW-0678">Repressor</keyword>
<dbReference type="PROSITE" id="PS50977">
    <property type="entry name" value="HTH_TETR_2"/>
    <property type="match status" value="1"/>
</dbReference>
<evidence type="ECO:0000313" key="7">
    <source>
        <dbReference type="Proteomes" id="UP000248021"/>
    </source>
</evidence>
<dbReference type="SUPFAM" id="SSF48498">
    <property type="entry name" value="Tetracyclin repressor-like, C-terminal domain"/>
    <property type="match status" value="1"/>
</dbReference>
<dbReference type="EMBL" id="QJJK01000001">
    <property type="protein sequence ID" value="PXW65155.1"/>
    <property type="molecule type" value="Genomic_DNA"/>
</dbReference>
<evidence type="ECO:0000256" key="1">
    <source>
        <dbReference type="ARBA" id="ARBA00022491"/>
    </source>
</evidence>
<keyword evidence="4" id="KW-0804">Transcription</keyword>
<dbReference type="RefSeq" id="WP_110373141.1">
    <property type="nucleotide sequence ID" value="NZ_CAKNFM010000006.1"/>
</dbReference>
<dbReference type="PANTHER" id="PTHR30055">
    <property type="entry name" value="HTH-TYPE TRANSCRIPTIONAL REGULATOR RUTR"/>
    <property type="match status" value="1"/>
</dbReference>
<dbReference type="Pfam" id="PF17932">
    <property type="entry name" value="TetR_C_24"/>
    <property type="match status" value="1"/>
</dbReference>
<evidence type="ECO:0000256" key="2">
    <source>
        <dbReference type="ARBA" id="ARBA00023015"/>
    </source>
</evidence>
<dbReference type="AlphaFoldDB" id="A0A2V3UIF4"/>